<gene>
    <name evidence="1" type="ORF">GCM10007874_35780</name>
</gene>
<reference evidence="2" key="1">
    <citation type="journal article" date="2019" name="Int. J. Syst. Evol. Microbiol.">
        <title>The Global Catalogue of Microorganisms (GCM) 10K type strain sequencing project: providing services to taxonomists for standard genome sequencing and annotation.</title>
        <authorList>
            <consortium name="The Broad Institute Genomics Platform"/>
            <consortium name="The Broad Institute Genome Sequencing Center for Infectious Disease"/>
            <person name="Wu L."/>
            <person name="Ma J."/>
        </authorList>
    </citation>
    <scope>NUCLEOTIDE SEQUENCE [LARGE SCALE GENOMIC DNA]</scope>
    <source>
        <strain evidence="2">NBRC 101365</strain>
    </source>
</reference>
<sequence>MDTRAFASAMGGLLSNDTRREAMRERAYGLTDAAVVLSSELFCRLYWVMSLGVV</sequence>
<accession>A0ABQ6CJL4</accession>
<dbReference type="Proteomes" id="UP001156882">
    <property type="component" value="Unassembled WGS sequence"/>
</dbReference>
<evidence type="ECO:0000313" key="1">
    <source>
        <dbReference type="EMBL" id="GLS20561.1"/>
    </source>
</evidence>
<name>A0ABQ6CJL4_9HYPH</name>
<organism evidence="1 2">
    <name type="scientific">Labrys miyagiensis</name>
    <dbReference type="NCBI Taxonomy" id="346912"/>
    <lineage>
        <taxon>Bacteria</taxon>
        <taxon>Pseudomonadati</taxon>
        <taxon>Pseudomonadota</taxon>
        <taxon>Alphaproteobacteria</taxon>
        <taxon>Hyphomicrobiales</taxon>
        <taxon>Xanthobacteraceae</taxon>
        <taxon>Labrys</taxon>
    </lineage>
</organism>
<dbReference type="EMBL" id="BSPC01000031">
    <property type="protein sequence ID" value="GLS20561.1"/>
    <property type="molecule type" value="Genomic_DNA"/>
</dbReference>
<keyword evidence="2" id="KW-1185">Reference proteome</keyword>
<proteinExistence type="predicted"/>
<protein>
    <submittedName>
        <fullName evidence="1">Uncharacterized protein</fullName>
    </submittedName>
</protein>
<dbReference type="RefSeq" id="WP_284313652.1">
    <property type="nucleotide sequence ID" value="NZ_BSPC01000031.1"/>
</dbReference>
<evidence type="ECO:0000313" key="2">
    <source>
        <dbReference type="Proteomes" id="UP001156882"/>
    </source>
</evidence>
<comment type="caution">
    <text evidence="1">The sequence shown here is derived from an EMBL/GenBank/DDBJ whole genome shotgun (WGS) entry which is preliminary data.</text>
</comment>